<dbReference type="AlphaFoldDB" id="A0AAE8N857"/>
<dbReference type="EMBL" id="ONZQ02000018">
    <property type="protein sequence ID" value="SPO07128.1"/>
    <property type="molecule type" value="Genomic_DNA"/>
</dbReference>
<reference evidence="2" key="1">
    <citation type="submission" date="2018-03" db="EMBL/GenBank/DDBJ databases">
        <authorList>
            <person name="Guldener U."/>
        </authorList>
    </citation>
    <scope>NUCLEOTIDE SEQUENCE</scope>
</reference>
<organism evidence="2 3">
    <name type="scientific">Cephalotrichum gorgonifer</name>
    <dbReference type="NCBI Taxonomy" id="2041049"/>
    <lineage>
        <taxon>Eukaryota</taxon>
        <taxon>Fungi</taxon>
        <taxon>Dikarya</taxon>
        <taxon>Ascomycota</taxon>
        <taxon>Pezizomycotina</taxon>
        <taxon>Sordariomycetes</taxon>
        <taxon>Hypocreomycetidae</taxon>
        <taxon>Microascales</taxon>
        <taxon>Microascaceae</taxon>
        <taxon>Cephalotrichum</taxon>
    </lineage>
</organism>
<keyword evidence="3" id="KW-1185">Reference proteome</keyword>
<gene>
    <name evidence="2" type="ORF">DNG_09822</name>
</gene>
<dbReference type="Proteomes" id="UP001187682">
    <property type="component" value="Unassembled WGS sequence"/>
</dbReference>
<feature type="region of interest" description="Disordered" evidence="1">
    <location>
        <begin position="1"/>
        <end position="29"/>
    </location>
</feature>
<accession>A0AAE8N857</accession>
<feature type="compositionally biased region" description="Low complexity" evidence="1">
    <location>
        <begin position="1"/>
        <end position="15"/>
    </location>
</feature>
<evidence type="ECO:0000313" key="3">
    <source>
        <dbReference type="Proteomes" id="UP001187682"/>
    </source>
</evidence>
<sequence>MISTTTTTTTATAVTSHPPRRAPPKPTTIPPLDALLSSHFRATRSPHLAITSRPLPLLYALASRLLSTDKTLLIIDLESRFDPTRLECSARDLAHAHVLRPPRCLSGSEEVRGMVERAREWMVYGAGTGSRGAGVVGAP</sequence>
<protein>
    <submittedName>
        <fullName evidence="2">Uncharacterized protein</fullName>
    </submittedName>
</protein>
<name>A0AAE8N857_9PEZI</name>
<evidence type="ECO:0000313" key="2">
    <source>
        <dbReference type="EMBL" id="SPO07128.1"/>
    </source>
</evidence>
<evidence type="ECO:0000256" key="1">
    <source>
        <dbReference type="SAM" id="MobiDB-lite"/>
    </source>
</evidence>
<proteinExistence type="predicted"/>
<comment type="caution">
    <text evidence="2">The sequence shown here is derived from an EMBL/GenBank/DDBJ whole genome shotgun (WGS) entry which is preliminary data.</text>
</comment>